<dbReference type="EMBL" id="JBFSHR010000013">
    <property type="protein sequence ID" value="MEX6429243.1"/>
    <property type="molecule type" value="Genomic_DNA"/>
</dbReference>
<organism evidence="1 2">
    <name type="scientific">Ferrimicrobium acidiphilum</name>
    <dbReference type="NCBI Taxonomy" id="121039"/>
    <lineage>
        <taxon>Bacteria</taxon>
        <taxon>Bacillati</taxon>
        <taxon>Actinomycetota</taxon>
        <taxon>Acidimicrobiia</taxon>
        <taxon>Acidimicrobiales</taxon>
        <taxon>Acidimicrobiaceae</taxon>
        <taxon>Ferrimicrobium</taxon>
    </lineage>
</organism>
<dbReference type="Proteomes" id="UP001560267">
    <property type="component" value="Unassembled WGS sequence"/>
</dbReference>
<keyword evidence="2" id="KW-1185">Reference proteome</keyword>
<dbReference type="Pfam" id="PF17653">
    <property type="entry name" value="DUF5522"/>
    <property type="match status" value="1"/>
</dbReference>
<name>A0ABV3Y111_9ACTN</name>
<evidence type="ECO:0000313" key="2">
    <source>
        <dbReference type="Proteomes" id="UP001560267"/>
    </source>
</evidence>
<reference evidence="1 2" key="1">
    <citation type="submission" date="2024-07" db="EMBL/GenBank/DDBJ databases">
        <title>Draft Genome Sequence of Ferrimicrobium acidiphilum Strain YE2023, Isolated from a Pulp of Bioleach Reactor.</title>
        <authorList>
            <person name="Elkina Y.A."/>
            <person name="Bulaeva A.G."/>
            <person name="Beletsky A.V."/>
            <person name="Mardanov A.V."/>
        </authorList>
    </citation>
    <scope>NUCLEOTIDE SEQUENCE [LARGE SCALE GENOMIC DNA]</scope>
    <source>
        <strain evidence="1 2">YE2023</strain>
    </source>
</reference>
<dbReference type="RefSeq" id="WP_369084356.1">
    <property type="nucleotide sequence ID" value="NZ_JBFSHR010000013.1"/>
</dbReference>
<dbReference type="InterPro" id="IPR040807">
    <property type="entry name" value="DUF5522"/>
</dbReference>
<accession>A0ABV3Y111</accession>
<evidence type="ECO:0000313" key="1">
    <source>
        <dbReference type="EMBL" id="MEX6429243.1"/>
    </source>
</evidence>
<proteinExistence type="predicted"/>
<sequence length="96" mass="10628">MNSGERTGLTVEWAQQLLYFPSERRFDYDHPLAALRLQRHRDALMAGAASYVDPETGDTVLTAESLMEQGFCCSLGCRHCPFTGGRRQVIPGIVPG</sequence>
<comment type="caution">
    <text evidence="1">The sequence shown here is derived from an EMBL/GenBank/DDBJ whole genome shotgun (WGS) entry which is preliminary data.</text>
</comment>
<gene>
    <name evidence="1" type="ORF">AB6A68_05245</name>
</gene>
<protein>
    <submittedName>
        <fullName evidence="1">DUF5522 domain-containing protein</fullName>
    </submittedName>
</protein>